<keyword evidence="6" id="KW-0597">Phosphoprotein</keyword>
<reference evidence="9 10" key="1">
    <citation type="submission" date="2019-08" db="EMBL/GenBank/DDBJ databases">
        <title>Deep-cultivation of Planctomycetes and their phenomic and genomic characterization uncovers novel biology.</title>
        <authorList>
            <person name="Wiegand S."/>
            <person name="Jogler M."/>
            <person name="Boedeker C."/>
            <person name="Pinto D."/>
            <person name="Vollmers J."/>
            <person name="Rivas-Marin E."/>
            <person name="Kohn T."/>
            <person name="Peeters S.H."/>
            <person name="Heuer A."/>
            <person name="Rast P."/>
            <person name="Oberbeckmann S."/>
            <person name="Bunk B."/>
            <person name="Jeske O."/>
            <person name="Meyerdierks A."/>
            <person name="Storesund J.E."/>
            <person name="Kallscheuer N."/>
            <person name="Luecker S."/>
            <person name="Lage O.M."/>
            <person name="Pohl T."/>
            <person name="Merkel B.J."/>
            <person name="Hornburger P."/>
            <person name="Mueller R.-W."/>
            <person name="Bruemmer F."/>
            <person name="Labrenz M."/>
            <person name="Spormann A.M."/>
            <person name="Op den Camp H."/>
            <person name="Overmann J."/>
            <person name="Amann R."/>
            <person name="Jetten M.S.M."/>
            <person name="Mascher T."/>
            <person name="Medema M.H."/>
            <person name="Devos D.P."/>
            <person name="Kaster A.-K."/>
            <person name="Ovreas L."/>
            <person name="Rohde M."/>
            <person name="Galperin M.Y."/>
            <person name="Jogler C."/>
        </authorList>
    </citation>
    <scope>NUCLEOTIDE SEQUENCE [LARGE SCALE GENOMIC DNA]</scope>
    <source>
        <strain evidence="9 10">FC18</strain>
    </source>
</reference>
<evidence type="ECO:0000256" key="5">
    <source>
        <dbReference type="ARBA" id="ARBA00022840"/>
    </source>
</evidence>
<keyword evidence="4 6" id="KW-0547">Nucleotide-binding</keyword>
<accession>A0A5B9PB06</accession>
<comment type="catalytic activity">
    <reaction evidence="1 6 7">
        <text>adenosine 5'-phosphosulfate + ATP = 3'-phosphoadenylyl sulfate + ADP + H(+)</text>
        <dbReference type="Rhea" id="RHEA:24152"/>
        <dbReference type="ChEBI" id="CHEBI:15378"/>
        <dbReference type="ChEBI" id="CHEBI:30616"/>
        <dbReference type="ChEBI" id="CHEBI:58243"/>
        <dbReference type="ChEBI" id="CHEBI:58339"/>
        <dbReference type="ChEBI" id="CHEBI:456216"/>
        <dbReference type="EC" id="2.7.1.25"/>
    </reaction>
</comment>
<gene>
    <name evidence="6 9" type="primary">cysC</name>
    <name evidence="9" type="ORF">MFFC18_15650</name>
</gene>
<evidence type="ECO:0000256" key="3">
    <source>
        <dbReference type="ARBA" id="ARBA00022679"/>
    </source>
</evidence>
<dbReference type="InterPro" id="IPR059117">
    <property type="entry name" value="APS_kinase_dom"/>
</dbReference>
<dbReference type="EC" id="2.7.1.25" evidence="2 6"/>
<dbReference type="UniPathway" id="UPA00140">
    <property type="reaction ID" value="UER00205"/>
</dbReference>
<dbReference type="STRING" id="980251.GCA_001642875_03166"/>
<evidence type="ECO:0000256" key="6">
    <source>
        <dbReference type="HAMAP-Rule" id="MF_00065"/>
    </source>
</evidence>
<dbReference type="Pfam" id="PF01583">
    <property type="entry name" value="APS_kinase"/>
    <property type="match status" value="2"/>
</dbReference>
<dbReference type="InterPro" id="IPR002891">
    <property type="entry name" value="APS"/>
</dbReference>
<keyword evidence="10" id="KW-1185">Reference proteome</keyword>
<dbReference type="GO" id="GO:0005524">
    <property type="term" value="F:ATP binding"/>
    <property type="evidence" value="ECO:0007669"/>
    <property type="project" value="UniProtKB-UniRule"/>
</dbReference>
<comment type="function">
    <text evidence="6 7">Catalyzes the synthesis of activated sulfate.</text>
</comment>
<comment type="similarity">
    <text evidence="6 7">Belongs to the APS kinase family.</text>
</comment>
<dbReference type="GO" id="GO:0004020">
    <property type="term" value="F:adenylylsulfate kinase activity"/>
    <property type="evidence" value="ECO:0007669"/>
    <property type="project" value="UniProtKB-UniRule"/>
</dbReference>
<dbReference type="HAMAP" id="MF_00065">
    <property type="entry name" value="Adenylyl_sulf_kinase"/>
    <property type="match status" value="1"/>
</dbReference>
<dbReference type="GO" id="GO:0070814">
    <property type="term" value="P:hydrogen sulfide biosynthetic process"/>
    <property type="evidence" value="ECO:0007669"/>
    <property type="project" value="UniProtKB-UniRule"/>
</dbReference>
<keyword evidence="3 6" id="KW-0808">Transferase</keyword>
<dbReference type="GO" id="GO:0005737">
    <property type="term" value="C:cytoplasm"/>
    <property type="evidence" value="ECO:0007669"/>
    <property type="project" value="TreeGrafter"/>
</dbReference>
<dbReference type="NCBIfam" id="TIGR00455">
    <property type="entry name" value="apsK"/>
    <property type="match status" value="1"/>
</dbReference>
<evidence type="ECO:0000256" key="2">
    <source>
        <dbReference type="ARBA" id="ARBA00012121"/>
    </source>
</evidence>
<feature type="active site" description="Phosphoserine intermediate" evidence="6">
    <location>
        <position position="118"/>
    </location>
</feature>
<evidence type="ECO:0000256" key="4">
    <source>
        <dbReference type="ARBA" id="ARBA00022741"/>
    </source>
</evidence>
<dbReference type="PANTHER" id="PTHR42700">
    <property type="entry name" value="SULFATE ADENYLYLTRANSFERASE"/>
    <property type="match status" value="1"/>
</dbReference>
<dbReference type="Gene3D" id="3.40.50.300">
    <property type="entry name" value="P-loop containing nucleotide triphosphate hydrolases"/>
    <property type="match status" value="1"/>
</dbReference>
<name>A0A5B9PB06_9BACT</name>
<dbReference type="CDD" id="cd02027">
    <property type="entry name" value="APSK"/>
    <property type="match status" value="1"/>
</dbReference>
<comment type="pathway">
    <text evidence="6 7">Sulfur metabolism; hydrogen sulfide biosynthesis; sulfite from sulfate: step 2/3.</text>
</comment>
<dbReference type="InterPro" id="IPR027417">
    <property type="entry name" value="P-loop_NTPase"/>
</dbReference>
<dbReference type="SUPFAM" id="SSF52540">
    <property type="entry name" value="P-loop containing nucleoside triphosphate hydrolases"/>
    <property type="match status" value="1"/>
</dbReference>
<protein>
    <recommendedName>
        <fullName evidence="2 6">Adenylyl-sulfate kinase</fullName>
        <ecNumber evidence="2 6">2.7.1.25</ecNumber>
    </recommendedName>
    <alternativeName>
        <fullName evidence="6">APS kinase</fullName>
    </alternativeName>
    <alternativeName>
        <fullName evidence="6">ATP adenosine-5'-phosphosulfate 3'-phosphotransferase</fullName>
    </alternativeName>
    <alternativeName>
        <fullName evidence="6">Adenosine-5'-phosphosulfate kinase</fullName>
    </alternativeName>
</protein>
<dbReference type="EMBL" id="CP042912">
    <property type="protein sequence ID" value="QEG21706.1"/>
    <property type="molecule type" value="Genomic_DNA"/>
</dbReference>
<dbReference type="OrthoDB" id="9804504at2"/>
<feature type="domain" description="APS kinase" evidence="8">
    <location>
        <begin position="83"/>
        <end position="192"/>
    </location>
</feature>
<keyword evidence="5 6" id="KW-0067">ATP-binding</keyword>
<feature type="domain" description="APS kinase" evidence="8">
    <location>
        <begin position="19"/>
        <end position="65"/>
    </location>
</feature>
<organism evidence="9 10">
    <name type="scientific">Mariniblastus fucicola</name>
    <dbReference type="NCBI Taxonomy" id="980251"/>
    <lineage>
        <taxon>Bacteria</taxon>
        <taxon>Pseudomonadati</taxon>
        <taxon>Planctomycetota</taxon>
        <taxon>Planctomycetia</taxon>
        <taxon>Pirellulales</taxon>
        <taxon>Pirellulaceae</taxon>
        <taxon>Mariniblastus</taxon>
    </lineage>
</organism>
<dbReference type="RefSeq" id="WP_075085391.1">
    <property type="nucleotide sequence ID" value="NZ_CP042912.1"/>
</dbReference>
<dbReference type="GO" id="GO:0010134">
    <property type="term" value="P:sulfate assimilation via adenylyl sulfate reduction"/>
    <property type="evidence" value="ECO:0007669"/>
    <property type="project" value="TreeGrafter"/>
</dbReference>
<evidence type="ECO:0000313" key="9">
    <source>
        <dbReference type="EMBL" id="QEG21706.1"/>
    </source>
</evidence>
<keyword evidence="6 7" id="KW-0418">Kinase</keyword>
<sequence>MSEEKTLVTWHDHSVARPRGCVVWFTGLSGSGKSTVANCVDAKLNELSARSFVLDGDNIRHGLNASPEILAPIHGDEFAKRFGLSFGPQDREENIRRIGCVAEIFCSSGTIALTAFVSPYRADRDRVRDLVTRGGAEGSENEFVEVFVDTPIEICEQRDPKGLYKKARAGEIKGFTGIDAPYEAPAKPEIHLQGDLPVETLADQVIAWLKDKGKL</sequence>
<evidence type="ECO:0000256" key="1">
    <source>
        <dbReference type="ARBA" id="ARBA00001823"/>
    </source>
</evidence>
<dbReference type="KEGG" id="mff:MFFC18_15650"/>
<evidence type="ECO:0000259" key="8">
    <source>
        <dbReference type="Pfam" id="PF01583"/>
    </source>
</evidence>
<evidence type="ECO:0000313" key="10">
    <source>
        <dbReference type="Proteomes" id="UP000322214"/>
    </source>
</evidence>
<dbReference type="GO" id="GO:0019379">
    <property type="term" value="P:sulfate assimilation, phosphoadenylyl sulfate reduction by phosphoadenylyl-sulfate reductase (thioredoxin)"/>
    <property type="evidence" value="ECO:0007669"/>
    <property type="project" value="TreeGrafter"/>
</dbReference>
<evidence type="ECO:0000256" key="7">
    <source>
        <dbReference type="RuleBase" id="RU004347"/>
    </source>
</evidence>
<dbReference type="InterPro" id="IPR050512">
    <property type="entry name" value="Sulf_AdTrans/APS_kinase"/>
</dbReference>
<dbReference type="Proteomes" id="UP000322214">
    <property type="component" value="Chromosome"/>
</dbReference>
<proteinExistence type="inferred from homology"/>
<dbReference type="AlphaFoldDB" id="A0A5B9PB06"/>
<feature type="binding site" evidence="6">
    <location>
        <begin position="27"/>
        <end position="34"/>
    </location>
    <ligand>
        <name>ATP</name>
        <dbReference type="ChEBI" id="CHEBI:30616"/>
    </ligand>
</feature>
<dbReference type="GO" id="GO:0004781">
    <property type="term" value="F:sulfate adenylyltransferase (ATP) activity"/>
    <property type="evidence" value="ECO:0007669"/>
    <property type="project" value="TreeGrafter"/>
</dbReference>
<dbReference type="PANTHER" id="PTHR42700:SF3">
    <property type="entry name" value="BIFUNCTIONAL SAT_APS KINASE-RELATED"/>
    <property type="match status" value="1"/>
</dbReference>
<dbReference type="NCBIfam" id="NF003013">
    <property type="entry name" value="PRK03846.1"/>
    <property type="match status" value="1"/>
</dbReference>